<feature type="domain" description="OmpR/PhoB-type" evidence="4">
    <location>
        <begin position="188"/>
        <end position="285"/>
    </location>
</feature>
<evidence type="ECO:0000313" key="5">
    <source>
        <dbReference type="EMBL" id="PQJ80139.1"/>
    </source>
</evidence>
<dbReference type="AlphaFoldDB" id="A0A2S7WRB7"/>
<organism evidence="5 6">
    <name type="scientific">Polaribacter porphyrae</name>
    <dbReference type="NCBI Taxonomy" id="1137780"/>
    <lineage>
        <taxon>Bacteria</taxon>
        <taxon>Pseudomonadati</taxon>
        <taxon>Bacteroidota</taxon>
        <taxon>Flavobacteriia</taxon>
        <taxon>Flavobacteriales</taxon>
        <taxon>Flavobacteriaceae</taxon>
    </lineage>
</organism>
<dbReference type="InterPro" id="IPR016032">
    <property type="entry name" value="Sig_transdc_resp-reg_C-effctor"/>
</dbReference>
<keyword evidence="3" id="KW-0812">Transmembrane</keyword>
<dbReference type="GO" id="GO:0000160">
    <property type="term" value="P:phosphorelay signal transduction system"/>
    <property type="evidence" value="ECO:0007669"/>
    <property type="project" value="InterPro"/>
</dbReference>
<keyword evidence="1 2" id="KW-0238">DNA-binding</keyword>
<reference evidence="5 6" key="1">
    <citation type="submission" date="2016-12" db="EMBL/GenBank/DDBJ databases">
        <title>Trade-off between light-utilization and light-protection in marine flavobacteria.</title>
        <authorList>
            <person name="Kumagai Y."/>
            <person name="Yoshizawa S."/>
            <person name="Kogure K."/>
            <person name="Iwasaki W."/>
        </authorList>
    </citation>
    <scope>NUCLEOTIDE SEQUENCE [LARGE SCALE GENOMIC DNA]</scope>
    <source>
        <strain evidence="5 6">NBRC 108759</strain>
    </source>
</reference>
<keyword evidence="3" id="KW-1133">Transmembrane helix</keyword>
<dbReference type="EMBL" id="MSCN01000001">
    <property type="protein sequence ID" value="PQJ80139.1"/>
    <property type="molecule type" value="Genomic_DNA"/>
</dbReference>
<dbReference type="SMART" id="SM00862">
    <property type="entry name" value="Trans_reg_C"/>
    <property type="match status" value="1"/>
</dbReference>
<dbReference type="OrthoDB" id="7556122at2"/>
<sequence length="287" mass="33789">MNKKEVFFGIVLLFFAFTLWSFYPQKNDTNDFSERVKIALREVGNQLLLSEGDSTSLILPVKRILENKFEISFENKLGFEPDQLVNFLKVSVNKSSLSKNYRVEVLQCFDNEVAYSYEINIDEEKTLIPCSGRFLPKKCYLIQVHFLDSRALKNKTLYYIFIPLILVFFYWQSFIKKKKKYLENKNLQKHKTLGSFMFYPEQNKLVKKAKEIALSKKECELLEIFITNANKVVKREELTKRVWENNGVIVGRSLDTYISKLRKKLKEDSSIKLINIHGVGYKLEIKE</sequence>
<dbReference type="PROSITE" id="PS51755">
    <property type="entry name" value="OMPR_PHOB"/>
    <property type="match status" value="1"/>
</dbReference>
<proteinExistence type="predicted"/>
<dbReference type="SUPFAM" id="SSF46894">
    <property type="entry name" value="C-terminal effector domain of the bipartite response regulators"/>
    <property type="match status" value="1"/>
</dbReference>
<dbReference type="Pfam" id="PF00486">
    <property type="entry name" value="Trans_reg_C"/>
    <property type="match status" value="1"/>
</dbReference>
<evidence type="ECO:0000313" key="6">
    <source>
        <dbReference type="Proteomes" id="UP000238882"/>
    </source>
</evidence>
<name>A0A2S7WRB7_9FLAO</name>
<accession>A0A2S7WRB7</accession>
<evidence type="ECO:0000256" key="3">
    <source>
        <dbReference type="SAM" id="Phobius"/>
    </source>
</evidence>
<dbReference type="InterPro" id="IPR001867">
    <property type="entry name" value="OmpR/PhoB-type_DNA-bd"/>
</dbReference>
<gene>
    <name evidence="5" type="ORF">BTO18_13560</name>
</gene>
<dbReference type="InterPro" id="IPR036388">
    <property type="entry name" value="WH-like_DNA-bd_sf"/>
</dbReference>
<dbReference type="RefSeq" id="WP_105016734.1">
    <property type="nucleotide sequence ID" value="NZ_MSCN01000001.1"/>
</dbReference>
<comment type="caution">
    <text evidence="5">The sequence shown here is derived from an EMBL/GenBank/DDBJ whole genome shotgun (WGS) entry which is preliminary data.</text>
</comment>
<feature type="DNA-binding region" description="OmpR/PhoB-type" evidence="2">
    <location>
        <begin position="188"/>
        <end position="285"/>
    </location>
</feature>
<keyword evidence="3" id="KW-0472">Membrane</keyword>
<evidence type="ECO:0000256" key="1">
    <source>
        <dbReference type="ARBA" id="ARBA00023125"/>
    </source>
</evidence>
<keyword evidence="6" id="KW-1185">Reference proteome</keyword>
<protein>
    <submittedName>
        <fullName evidence="5">Transcriptional regulator</fullName>
    </submittedName>
</protein>
<evidence type="ECO:0000256" key="2">
    <source>
        <dbReference type="PROSITE-ProRule" id="PRU01091"/>
    </source>
</evidence>
<dbReference type="CDD" id="cd00383">
    <property type="entry name" value="trans_reg_C"/>
    <property type="match status" value="1"/>
</dbReference>
<dbReference type="Gene3D" id="1.10.10.10">
    <property type="entry name" value="Winged helix-like DNA-binding domain superfamily/Winged helix DNA-binding domain"/>
    <property type="match status" value="1"/>
</dbReference>
<dbReference type="Proteomes" id="UP000238882">
    <property type="component" value="Unassembled WGS sequence"/>
</dbReference>
<evidence type="ECO:0000259" key="4">
    <source>
        <dbReference type="PROSITE" id="PS51755"/>
    </source>
</evidence>
<feature type="transmembrane region" description="Helical" evidence="3">
    <location>
        <begin position="157"/>
        <end position="175"/>
    </location>
</feature>
<dbReference type="GO" id="GO:0003677">
    <property type="term" value="F:DNA binding"/>
    <property type="evidence" value="ECO:0007669"/>
    <property type="project" value="UniProtKB-UniRule"/>
</dbReference>
<dbReference type="GO" id="GO:0006355">
    <property type="term" value="P:regulation of DNA-templated transcription"/>
    <property type="evidence" value="ECO:0007669"/>
    <property type="project" value="InterPro"/>
</dbReference>